<dbReference type="InterPro" id="IPR001932">
    <property type="entry name" value="PPM-type_phosphatase-like_dom"/>
</dbReference>
<dbReference type="Gene3D" id="3.40.50.2300">
    <property type="match status" value="1"/>
</dbReference>
<dbReference type="InterPro" id="IPR036457">
    <property type="entry name" value="PPM-type-like_dom_sf"/>
</dbReference>
<dbReference type="CDD" id="cd16936">
    <property type="entry name" value="HATPase_RsbW-like"/>
    <property type="match status" value="1"/>
</dbReference>
<evidence type="ECO:0000259" key="3">
    <source>
        <dbReference type="PROSITE" id="PS50110"/>
    </source>
</evidence>
<evidence type="ECO:0000256" key="1">
    <source>
        <dbReference type="ARBA" id="ARBA00022801"/>
    </source>
</evidence>
<feature type="modified residue" description="4-aspartylphosphate" evidence="2">
    <location>
        <position position="55"/>
    </location>
</feature>
<dbReference type="Gene3D" id="3.30.565.10">
    <property type="entry name" value="Histidine kinase-like ATPase, C-terminal domain"/>
    <property type="match status" value="1"/>
</dbReference>
<evidence type="ECO:0000256" key="2">
    <source>
        <dbReference type="PROSITE-ProRule" id="PRU00169"/>
    </source>
</evidence>
<dbReference type="SMART" id="SM00448">
    <property type="entry name" value="REC"/>
    <property type="match status" value="1"/>
</dbReference>
<accession>A0ABX6K1B6</accession>
<name>A0ABX6K1B6_SALCS</name>
<gene>
    <name evidence="4" type="ORF">HBA18_02610</name>
</gene>
<dbReference type="InterPro" id="IPR011006">
    <property type="entry name" value="CheY-like_superfamily"/>
</dbReference>
<evidence type="ECO:0000313" key="5">
    <source>
        <dbReference type="Proteomes" id="UP000501408"/>
    </source>
</evidence>
<feature type="domain" description="Response regulatory" evidence="3">
    <location>
        <begin position="2"/>
        <end position="121"/>
    </location>
</feature>
<keyword evidence="2" id="KW-0597">Phosphoprotein</keyword>
<evidence type="ECO:0000313" key="4">
    <source>
        <dbReference type="EMBL" id="QIR05368.1"/>
    </source>
</evidence>
<dbReference type="RefSeq" id="WP_167314001.1">
    <property type="nucleotide sequence ID" value="NZ_CP050266.1"/>
</dbReference>
<organism evidence="4 5">
    <name type="scientific">Salinivibrio costicola</name>
    <name type="common">Vibrio costicola</name>
    <dbReference type="NCBI Taxonomy" id="51367"/>
    <lineage>
        <taxon>Bacteria</taxon>
        <taxon>Pseudomonadati</taxon>
        <taxon>Pseudomonadota</taxon>
        <taxon>Gammaproteobacteria</taxon>
        <taxon>Vibrionales</taxon>
        <taxon>Vibrionaceae</taxon>
        <taxon>Salinivibrio</taxon>
    </lineage>
</organism>
<protein>
    <submittedName>
        <fullName evidence="4">Fused response regulator/phosphatase</fullName>
    </submittedName>
</protein>
<dbReference type="Pfam" id="PF07228">
    <property type="entry name" value="SpoIIE"/>
    <property type="match status" value="1"/>
</dbReference>
<keyword evidence="5" id="KW-1185">Reference proteome</keyword>
<dbReference type="InterPro" id="IPR052016">
    <property type="entry name" value="Bact_Sigma-Reg"/>
</dbReference>
<dbReference type="PROSITE" id="PS50110">
    <property type="entry name" value="RESPONSE_REGULATORY"/>
    <property type="match status" value="1"/>
</dbReference>
<dbReference type="InterPro" id="IPR036890">
    <property type="entry name" value="HATPase_C_sf"/>
</dbReference>
<dbReference type="CDD" id="cd00156">
    <property type="entry name" value="REC"/>
    <property type="match status" value="1"/>
</dbReference>
<dbReference type="PANTHER" id="PTHR43156:SF2">
    <property type="entry name" value="STAGE II SPORULATION PROTEIN E"/>
    <property type="match status" value="1"/>
</dbReference>
<dbReference type="Pfam" id="PF00072">
    <property type="entry name" value="Response_reg"/>
    <property type="match status" value="1"/>
</dbReference>
<dbReference type="EMBL" id="CP050266">
    <property type="protein sequence ID" value="QIR05368.1"/>
    <property type="molecule type" value="Genomic_DNA"/>
</dbReference>
<dbReference type="Proteomes" id="UP000501408">
    <property type="component" value="Chromosome 1"/>
</dbReference>
<dbReference type="SMART" id="SM00331">
    <property type="entry name" value="PP2C_SIG"/>
    <property type="match status" value="1"/>
</dbReference>
<dbReference type="Gene3D" id="3.60.40.10">
    <property type="entry name" value="PPM-type phosphatase domain"/>
    <property type="match status" value="1"/>
</dbReference>
<reference evidence="4 5" key="1">
    <citation type="submission" date="2020-03" db="EMBL/GenBank/DDBJ databases">
        <title>Genome mining reveals the biosynthetic pathways of PHA and ectoines of the halophilic strain Salinivibrio costicola M318 isolated from fermented shrimp paste.</title>
        <authorList>
            <person name="Doan T.V."/>
            <person name="Tran L.T."/>
            <person name="Trieu T.A."/>
            <person name="Nguyen Q.V."/>
            <person name="Quach T.N."/>
            <person name="Phi T.Q."/>
            <person name="Kumar S."/>
        </authorList>
    </citation>
    <scope>NUCLEOTIDE SEQUENCE [LARGE SCALE GENOMIC DNA]</scope>
    <source>
        <strain evidence="4 5">M318</strain>
    </source>
</reference>
<proteinExistence type="predicted"/>
<dbReference type="SUPFAM" id="SSF52172">
    <property type="entry name" value="CheY-like"/>
    <property type="match status" value="1"/>
</dbReference>
<sequence>MNVLVVDDEPALVHYIAAALKDEADNISMAMNGSEALQLLGAISPEMFPDLIISDVNMPKIDGFQMAQEIRRRFPQTLLPIIFLTGIDDQDIYASCMQYGDDFLSKPVDVATLIVKVRTHFRHTCLFREVTFQRDQLKQFQEATVYEHAMASQIFERLMSFSLSGVSGVDSYSGSYSLFNGDVTMILPRPLGGLYILIADATGHGLPAAISTIPAVKTFITTAQRGLPVGDIASEVNTHLRNFMPVGTMLAGAVLEVMPDGLTVNMWTGGMPDAYSLDQYGQVLETHHGRHMALGAQDRASFDATITRLQFREGQRLFLATDGVIEARNQSDKQLSEIGLIRALSGCQGSLIEQVKRTLSAFAGDAGVTDDISMLELSFPIACPERLDHTVSLQPYSVVPSCTQIRFDTELLKKADLIADLRGRVKGIVGESTDLDLICTVISELLNNALDYGILGLESVSKNDVDGFFNYYLSRQEKLDALSGEHYIELELDFQPKVQRFILKIAHSGKGFDYERQIRETNHDAESLSGRGITLIKSICEQFSYSDQGRAVEAVFKLNNGQA</sequence>
<keyword evidence="1" id="KW-0378">Hydrolase</keyword>
<dbReference type="PANTHER" id="PTHR43156">
    <property type="entry name" value="STAGE II SPORULATION PROTEIN E-RELATED"/>
    <property type="match status" value="1"/>
</dbReference>
<dbReference type="InterPro" id="IPR001789">
    <property type="entry name" value="Sig_transdc_resp-reg_receiver"/>
</dbReference>
<dbReference type="SUPFAM" id="SSF81606">
    <property type="entry name" value="PP2C-like"/>
    <property type="match status" value="1"/>
</dbReference>